<evidence type="ECO:0000313" key="3">
    <source>
        <dbReference type="Proteomes" id="UP000095380"/>
    </source>
</evidence>
<reference evidence="2 3" key="1">
    <citation type="submission" date="2015-09" db="EMBL/GenBank/DDBJ databases">
        <authorList>
            <consortium name="Pathogen Informatics"/>
        </authorList>
    </citation>
    <scope>NUCLEOTIDE SEQUENCE [LARGE SCALE GENOMIC DNA]</scope>
    <source>
        <strain evidence="2 3">2789STDY5608851</strain>
    </source>
</reference>
<evidence type="ECO:0000256" key="1">
    <source>
        <dbReference type="SAM" id="MobiDB-lite"/>
    </source>
</evidence>
<proteinExistence type="predicted"/>
<protein>
    <recommendedName>
        <fullName evidence="4">Complexin-2</fullName>
    </recommendedName>
</protein>
<sequence length="79" mass="9623">MEIKNVQIPFNLFRQLVSYHLMEDQSCSEEIYKGLMEKVERMANRQLYTQSKTASTEEEREKSRQEYLDRRGIPDSFRW</sequence>
<dbReference type="EMBL" id="CYYM01000013">
    <property type="protein sequence ID" value="CUO43850.1"/>
    <property type="molecule type" value="Genomic_DNA"/>
</dbReference>
<dbReference type="RefSeq" id="WP_055195186.1">
    <property type="nucleotide sequence ID" value="NZ_CYYM01000013.1"/>
</dbReference>
<evidence type="ECO:0008006" key="4">
    <source>
        <dbReference type="Google" id="ProtNLM"/>
    </source>
</evidence>
<dbReference type="AlphaFoldDB" id="A0A174F681"/>
<feature type="region of interest" description="Disordered" evidence="1">
    <location>
        <begin position="46"/>
        <end position="79"/>
    </location>
</feature>
<evidence type="ECO:0000313" key="2">
    <source>
        <dbReference type="EMBL" id="CUO43850.1"/>
    </source>
</evidence>
<feature type="compositionally biased region" description="Basic and acidic residues" evidence="1">
    <location>
        <begin position="55"/>
        <end position="79"/>
    </location>
</feature>
<name>A0A174F681_9FIRM</name>
<gene>
    <name evidence="2" type="ORF">ERS852408_02162</name>
</gene>
<accession>A0A174F681</accession>
<dbReference type="Proteomes" id="UP000095380">
    <property type="component" value="Unassembled WGS sequence"/>
</dbReference>
<organism evidence="2 3">
    <name type="scientific">Dorea longicatena</name>
    <dbReference type="NCBI Taxonomy" id="88431"/>
    <lineage>
        <taxon>Bacteria</taxon>
        <taxon>Bacillati</taxon>
        <taxon>Bacillota</taxon>
        <taxon>Clostridia</taxon>
        <taxon>Lachnospirales</taxon>
        <taxon>Lachnospiraceae</taxon>
        <taxon>Dorea</taxon>
    </lineage>
</organism>